<dbReference type="WBParaSite" id="PS1159_v2.g22732.t3">
    <property type="protein sequence ID" value="PS1159_v2.g22732.t3"/>
    <property type="gene ID" value="PS1159_v2.g22732"/>
</dbReference>
<reference evidence="2" key="1">
    <citation type="submission" date="2022-11" db="UniProtKB">
        <authorList>
            <consortium name="WormBaseParasite"/>
        </authorList>
    </citation>
    <scope>IDENTIFICATION</scope>
</reference>
<organism evidence="1 2">
    <name type="scientific">Panagrolaimus sp. PS1159</name>
    <dbReference type="NCBI Taxonomy" id="55785"/>
    <lineage>
        <taxon>Eukaryota</taxon>
        <taxon>Metazoa</taxon>
        <taxon>Ecdysozoa</taxon>
        <taxon>Nematoda</taxon>
        <taxon>Chromadorea</taxon>
        <taxon>Rhabditida</taxon>
        <taxon>Tylenchina</taxon>
        <taxon>Panagrolaimomorpha</taxon>
        <taxon>Panagrolaimoidea</taxon>
        <taxon>Panagrolaimidae</taxon>
        <taxon>Panagrolaimus</taxon>
    </lineage>
</organism>
<proteinExistence type="predicted"/>
<evidence type="ECO:0000313" key="2">
    <source>
        <dbReference type="WBParaSite" id="PS1159_v2.g22732.t3"/>
    </source>
</evidence>
<protein>
    <submittedName>
        <fullName evidence="2">LIM zinc-binding domain-containing protein</fullName>
    </submittedName>
</protein>
<dbReference type="Proteomes" id="UP000887580">
    <property type="component" value="Unplaced"/>
</dbReference>
<evidence type="ECO:0000313" key="1">
    <source>
        <dbReference type="Proteomes" id="UP000887580"/>
    </source>
</evidence>
<name>A0AC35G0T8_9BILA</name>
<sequence length="213" mass="24096">MNPKCAREECGKTVYPLEELNCLDKIWHKQCFKCTVCGMTLSMKTYKGYEKKPYCESHYPKTVATAVVDTPEMQRVRETSKYQSQVKYHEDYEKTKGQKTDVATDFETERHKLNSKLTSDVTYHGEKAKKKEQEANRPKESESVKKQAPAESESVKKQAPAAEAPPSNIDTTDNEPINGTENTTSTTEKTEIAAAPKKTKTTKKKAKVEESES</sequence>
<accession>A0AC35G0T8</accession>